<dbReference type="Gene3D" id="1.10.3720.10">
    <property type="entry name" value="MetI-like"/>
    <property type="match status" value="1"/>
</dbReference>
<dbReference type="RefSeq" id="WP_192752798.1">
    <property type="nucleotide sequence ID" value="NZ_BAABJL010000142.1"/>
</dbReference>
<dbReference type="PANTHER" id="PTHR43005:SF1">
    <property type="entry name" value="SPERMIDINE_PUTRESCINE TRANSPORT SYSTEM PERMEASE PROTEIN"/>
    <property type="match status" value="1"/>
</dbReference>
<feature type="transmembrane region" description="Helical" evidence="7">
    <location>
        <begin position="296"/>
        <end position="317"/>
    </location>
</feature>
<dbReference type="GO" id="GO:0055085">
    <property type="term" value="P:transmembrane transport"/>
    <property type="evidence" value="ECO:0007669"/>
    <property type="project" value="InterPro"/>
</dbReference>
<reference evidence="9" key="1">
    <citation type="submission" date="2020-10" db="EMBL/GenBank/DDBJ databases">
        <title>Sequencing the genomes of 1000 actinobacteria strains.</title>
        <authorList>
            <person name="Klenk H.-P."/>
        </authorList>
    </citation>
    <scope>NUCLEOTIDE SEQUENCE</scope>
    <source>
        <strain evidence="9">DSM 45354</strain>
    </source>
</reference>
<dbReference type="InterPro" id="IPR000515">
    <property type="entry name" value="MetI-like"/>
</dbReference>
<comment type="similarity">
    <text evidence="7">Belongs to the binding-protein-dependent transport system permease family.</text>
</comment>
<comment type="caution">
    <text evidence="9">The sequence shown here is derived from an EMBL/GenBank/DDBJ whole genome shotgun (WGS) entry which is preliminary data.</text>
</comment>
<dbReference type="AlphaFoldDB" id="A0A927MZG2"/>
<accession>A0A927MZG2</accession>
<dbReference type="CDD" id="cd06261">
    <property type="entry name" value="TM_PBP2"/>
    <property type="match status" value="1"/>
</dbReference>
<evidence type="ECO:0000256" key="4">
    <source>
        <dbReference type="ARBA" id="ARBA00022692"/>
    </source>
</evidence>
<keyword evidence="2 7" id="KW-0813">Transport</keyword>
<gene>
    <name evidence="9" type="ORF">HEB94_006027</name>
</gene>
<proteinExistence type="inferred from homology"/>
<dbReference type="PANTHER" id="PTHR43005">
    <property type="entry name" value="BLR7065 PROTEIN"/>
    <property type="match status" value="1"/>
</dbReference>
<comment type="subcellular location">
    <subcellularLocation>
        <location evidence="1 7">Cell membrane</location>
        <topology evidence="1 7">Multi-pass membrane protein</topology>
    </subcellularLocation>
</comment>
<feature type="transmembrane region" description="Helical" evidence="7">
    <location>
        <begin position="249"/>
        <end position="269"/>
    </location>
</feature>
<evidence type="ECO:0000256" key="2">
    <source>
        <dbReference type="ARBA" id="ARBA00022448"/>
    </source>
</evidence>
<protein>
    <submittedName>
        <fullName evidence="9">ABC-type sugar transport system permease subunit</fullName>
    </submittedName>
</protein>
<dbReference type="Pfam" id="PF00528">
    <property type="entry name" value="BPD_transp_1"/>
    <property type="match status" value="1"/>
</dbReference>
<evidence type="ECO:0000256" key="7">
    <source>
        <dbReference type="RuleBase" id="RU363032"/>
    </source>
</evidence>
<feature type="domain" description="ABC transmembrane type-1" evidence="8">
    <location>
        <begin position="104"/>
        <end position="317"/>
    </location>
</feature>
<organism evidence="9 10">
    <name type="scientific">Actinopolymorpha pittospori</name>
    <dbReference type="NCBI Taxonomy" id="648752"/>
    <lineage>
        <taxon>Bacteria</taxon>
        <taxon>Bacillati</taxon>
        <taxon>Actinomycetota</taxon>
        <taxon>Actinomycetes</taxon>
        <taxon>Propionibacteriales</taxon>
        <taxon>Actinopolymorphaceae</taxon>
        <taxon>Actinopolymorpha</taxon>
    </lineage>
</organism>
<keyword evidence="5 7" id="KW-1133">Transmembrane helix</keyword>
<name>A0A927MZG2_9ACTN</name>
<sequence>MPSTTGSSQSGVAVNARGRLGRSPWPLRSARGPGGRGRPLPDGSILGYFTVAPAVAVLALLVVYPFLFSIWISFTSRTVADPGHFIGFRNYLELLGDPDFRTALRNSVVYVGAVQAIKLVLGLGIASLLSQQFRGRNLWRGLVLLPWAMPGFVAYVLWKLLYDEQGGAFNTLLLATGLSDSRIGFLSDPSLALPSVILATVWQGFPFWVIMFVAAMHSVPAELYEAAHLDGANAWQRFRNVTVPGIRTTILVVLTLSTIWTTNAFQAVWLTTQGGPSNATTIVPVYAYLGLQNLQIGRAAADSLSLVPIFVVFVWFVSRKLRETR</sequence>
<dbReference type="Proteomes" id="UP000638648">
    <property type="component" value="Unassembled WGS sequence"/>
</dbReference>
<feature type="transmembrane region" description="Helical" evidence="7">
    <location>
        <begin position="191"/>
        <end position="214"/>
    </location>
</feature>
<keyword evidence="4 7" id="KW-0812">Transmembrane</keyword>
<keyword evidence="10" id="KW-1185">Reference proteome</keyword>
<dbReference type="GO" id="GO:0005886">
    <property type="term" value="C:plasma membrane"/>
    <property type="evidence" value="ECO:0007669"/>
    <property type="project" value="UniProtKB-SubCell"/>
</dbReference>
<feature type="transmembrane region" description="Helical" evidence="7">
    <location>
        <begin position="108"/>
        <end position="129"/>
    </location>
</feature>
<evidence type="ECO:0000256" key="6">
    <source>
        <dbReference type="ARBA" id="ARBA00023136"/>
    </source>
</evidence>
<evidence type="ECO:0000259" key="8">
    <source>
        <dbReference type="PROSITE" id="PS50928"/>
    </source>
</evidence>
<dbReference type="InterPro" id="IPR035906">
    <property type="entry name" value="MetI-like_sf"/>
</dbReference>
<feature type="transmembrane region" description="Helical" evidence="7">
    <location>
        <begin position="45"/>
        <end position="72"/>
    </location>
</feature>
<keyword evidence="9" id="KW-0762">Sugar transport</keyword>
<dbReference type="SUPFAM" id="SSF161098">
    <property type="entry name" value="MetI-like"/>
    <property type="match status" value="1"/>
</dbReference>
<keyword evidence="3" id="KW-1003">Cell membrane</keyword>
<dbReference type="PROSITE" id="PS50928">
    <property type="entry name" value="ABC_TM1"/>
    <property type="match status" value="1"/>
</dbReference>
<keyword evidence="6 7" id="KW-0472">Membrane</keyword>
<evidence type="ECO:0000256" key="3">
    <source>
        <dbReference type="ARBA" id="ARBA00022475"/>
    </source>
</evidence>
<evidence type="ECO:0000313" key="9">
    <source>
        <dbReference type="EMBL" id="MBE1609179.1"/>
    </source>
</evidence>
<feature type="transmembrane region" description="Helical" evidence="7">
    <location>
        <begin position="141"/>
        <end position="158"/>
    </location>
</feature>
<evidence type="ECO:0000256" key="1">
    <source>
        <dbReference type="ARBA" id="ARBA00004651"/>
    </source>
</evidence>
<evidence type="ECO:0000313" key="10">
    <source>
        <dbReference type="Proteomes" id="UP000638648"/>
    </source>
</evidence>
<evidence type="ECO:0000256" key="5">
    <source>
        <dbReference type="ARBA" id="ARBA00022989"/>
    </source>
</evidence>
<dbReference type="EMBL" id="JADBEM010000001">
    <property type="protein sequence ID" value="MBE1609179.1"/>
    <property type="molecule type" value="Genomic_DNA"/>
</dbReference>